<dbReference type="GO" id="GO:0005886">
    <property type="term" value="C:plasma membrane"/>
    <property type="evidence" value="ECO:0007669"/>
    <property type="project" value="UniProtKB-SubCell"/>
</dbReference>
<dbReference type="EMBL" id="QFYS01000007">
    <property type="protein sequence ID" value="RAK63706.1"/>
    <property type="molecule type" value="Genomic_DNA"/>
</dbReference>
<feature type="transmembrane region" description="Helical" evidence="10">
    <location>
        <begin position="212"/>
        <end position="240"/>
    </location>
</feature>
<feature type="transmembrane region" description="Helical" evidence="10">
    <location>
        <begin position="79"/>
        <end position="103"/>
    </location>
</feature>
<dbReference type="NCBIfam" id="TIGR01400">
    <property type="entry name" value="fliR"/>
    <property type="match status" value="1"/>
</dbReference>
<keyword evidence="11" id="KW-0282">Flagellum</keyword>
<dbReference type="RefSeq" id="WP_111277016.1">
    <property type="nucleotide sequence ID" value="NZ_QFYS01000007.1"/>
</dbReference>
<keyword evidence="11" id="KW-0969">Cilium</keyword>
<dbReference type="PANTHER" id="PTHR30065:SF8">
    <property type="entry name" value="FLAGELLAR BIOSYNTHETIC PROTEIN FLIR"/>
    <property type="match status" value="1"/>
</dbReference>
<dbReference type="GO" id="GO:0006605">
    <property type="term" value="P:protein targeting"/>
    <property type="evidence" value="ECO:0007669"/>
    <property type="project" value="UniProtKB-UniRule"/>
</dbReference>
<evidence type="ECO:0000313" key="12">
    <source>
        <dbReference type="Proteomes" id="UP000249524"/>
    </source>
</evidence>
<feature type="transmembrane region" description="Helical" evidence="10">
    <location>
        <begin position="179"/>
        <end position="200"/>
    </location>
</feature>
<keyword evidence="5 10" id="KW-0812">Transmembrane</keyword>
<dbReference type="Proteomes" id="UP000249524">
    <property type="component" value="Unassembled WGS sequence"/>
</dbReference>
<reference evidence="11 12" key="1">
    <citation type="submission" date="2018-05" db="EMBL/GenBank/DDBJ databases">
        <authorList>
            <person name="Lanie J.A."/>
            <person name="Ng W.-L."/>
            <person name="Kazmierczak K.M."/>
            <person name="Andrzejewski T.M."/>
            <person name="Davidsen T.M."/>
            <person name="Wayne K.J."/>
            <person name="Tettelin H."/>
            <person name="Glass J.I."/>
            <person name="Rusch D."/>
            <person name="Podicherti R."/>
            <person name="Tsui H.-C.T."/>
            <person name="Winkler M.E."/>
        </authorList>
    </citation>
    <scope>NUCLEOTIDE SEQUENCE [LARGE SCALE GENOMIC DNA]</scope>
    <source>
        <strain evidence="11 12">BUT-10</strain>
    </source>
</reference>
<evidence type="ECO:0000256" key="2">
    <source>
        <dbReference type="ARBA" id="ARBA00009772"/>
    </source>
</evidence>
<name>A0A328BCX4_9CAUL</name>
<dbReference type="InterPro" id="IPR006303">
    <property type="entry name" value="FliR"/>
</dbReference>
<evidence type="ECO:0000256" key="9">
    <source>
        <dbReference type="NCBIfam" id="TIGR01400"/>
    </source>
</evidence>
<accession>A0A328BCX4</accession>
<evidence type="ECO:0000256" key="10">
    <source>
        <dbReference type="RuleBase" id="RU362071"/>
    </source>
</evidence>
<organism evidence="11 12">
    <name type="scientific">Phenylobacterium kunshanense</name>
    <dbReference type="NCBI Taxonomy" id="1445034"/>
    <lineage>
        <taxon>Bacteria</taxon>
        <taxon>Pseudomonadati</taxon>
        <taxon>Pseudomonadota</taxon>
        <taxon>Alphaproteobacteria</taxon>
        <taxon>Caulobacterales</taxon>
        <taxon>Caulobacteraceae</taxon>
        <taxon>Phenylobacterium</taxon>
    </lineage>
</organism>
<comment type="caution">
    <text evidence="11">The sequence shown here is derived from an EMBL/GenBank/DDBJ whole genome shotgun (WGS) entry which is preliminary data.</text>
</comment>
<dbReference type="GO" id="GO:0044780">
    <property type="term" value="P:bacterial-type flagellum assembly"/>
    <property type="evidence" value="ECO:0007669"/>
    <property type="project" value="UniProtKB-UniRule"/>
</dbReference>
<dbReference type="GO" id="GO:0009425">
    <property type="term" value="C:bacterial-type flagellum basal body"/>
    <property type="evidence" value="ECO:0007669"/>
    <property type="project" value="UniProtKB-SubCell"/>
</dbReference>
<comment type="similarity">
    <text evidence="2 10">Belongs to the FliR/MopE/SpaR family.</text>
</comment>
<evidence type="ECO:0000256" key="8">
    <source>
        <dbReference type="ARBA" id="ARBA00023143"/>
    </source>
</evidence>
<feature type="transmembrane region" description="Helical" evidence="10">
    <location>
        <begin position="39"/>
        <end position="59"/>
    </location>
</feature>
<dbReference type="AlphaFoldDB" id="A0A328BCX4"/>
<comment type="function">
    <text evidence="1 10">Role in flagellar biosynthesis.</text>
</comment>
<evidence type="ECO:0000256" key="7">
    <source>
        <dbReference type="ARBA" id="ARBA00023136"/>
    </source>
</evidence>
<keyword evidence="12" id="KW-1185">Reference proteome</keyword>
<dbReference type="InterPro" id="IPR002010">
    <property type="entry name" value="T3SS_IM_R"/>
</dbReference>
<protein>
    <recommendedName>
        <fullName evidence="3 9">Flagellar biosynthetic protein FliR</fullName>
    </recommendedName>
</protein>
<comment type="subcellular location">
    <subcellularLocation>
        <location evidence="10">Cell membrane</location>
        <topology evidence="10">Multi-pass membrane protein</topology>
    </subcellularLocation>
    <subcellularLocation>
        <location evidence="10">Bacterial flagellum basal body</location>
    </subcellularLocation>
</comment>
<gene>
    <name evidence="11" type="ORF">DJ019_15745</name>
</gene>
<keyword evidence="11" id="KW-0966">Cell projection</keyword>
<keyword evidence="8 10" id="KW-0975">Bacterial flagellum</keyword>
<sequence>MESYATAQQVFAAGLVFARLGAIVMLIPGIGETFIPPRIRLSFALAMSLMLFPIITGSAPPLPAEASGLAGAIIKEVLIGLMIGAILRLFMSSLAAAGEIVSLQTSLSFAQTANPMQAQPSTSIGTFLGMIGIVLIFATDLHHLFVAAIVRSFELFPFTRDVPVNDAGQLAVQTVGRSFALGLQLAAPVVVFSLIFNIATGLVGRIMPQFQVFFVATPLGLLLGLSVFALSLGVIGMVWIDRYRELVGAFAPS</sequence>
<evidence type="ECO:0000313" key="11">
    <source>
        <dbReference type="EMBL" id="RAK63706.1"/>
    </source>
</evidence>
<evidence type="ECO:0000256" key="1">
    <source>
        <dbReference type="ARBA" id="ARBA00002578"/>
    </source>
</evidence>
<feature type="transmembrane region" description="Helical" evidence="10">
    <location>
        <begin position="124"/>
        <end position="150"/>
    </location>
</feature>
<evidence type="ECO:0000256" key="6">
    <source>
        <dbReference type="ARBA" id="ARBA00022989"/>
    </source>
</evidence>
<evidence type="ECO:0000256" key="3">
    <source>
        <dbReference type="ARBA" id="ARBA00021717"/>
    </source>
</evidence>
<evidence type="ECO:0000256" key="5">
    <source>
        <dbReference type="ARBA" id="ARBA00022692"/>
    </source>
</evidence>
<feature type="transmembrane region" description="Helical" evidence="10">
    <location>
        <begin position="6"/>
        <end position="27"/>
    </location>
</feature>
<dbReference type="PRINTS" id="PR00953">
    <property type="entry name" value="TYPE3IMRPROT"/>
</dbReference>
<dbReference type="OrthoDB" id="9779817at2"/>
<keyword evidence="7 10" id="KW-0472">Membrane</keyword>
<dbReference type="Pfam" id="PF01311">
    <property type="entry name" value="Bac_export_1"/>
    <property type="match status" value="1"/>
</dbReference>
<keyword evidence="4 10" id="KW-1003">Cell membrane</keyword>
<proteinExistence type="inferred from homology"/>
<dbReference type="PANTHER" id="PTHR30065">
    <property type="entry name" value="FLAGELLAR BIOSYNTHETIC PROTEIN FLIR"/>
    <property type="match status" value="1"/>
</dbReference>
<keyword evidence="6 10" id="KW-1133">Transmembrane helix</keyword>
<evidence type="ECO:0000256" key="4">
    <source>
        <dbReference type="ARBA" id="ARBA00022475"/>
    </source>
</evidence>